<proteinExistence type="predicted"/>
<keyword evidence="3" id="KW-0862">Zinc</keyword>
<dbReference type="PROSITE" id="PS51999">
    <property type="entry name" value="ZF_GRF"/>
    <property type="match status" value="1"/>
</dbReference>
<sequence>MFNRGGKNAIFCNCRLRMVMKYTTRTENPGRLFYGCPNYEYGIDCNFFCWVNVGKEPVCVTPISQKNLHEFNWKMTNLESDVKTLKMMTMVTFLKVENIF</sequence>
<organism evidence="6 7">
    <name type="scientific">Arachis hypogaea</name>
    <name type="common">Peanut</name>
    <dbReference type="NCBI Taxonomy" id="3818"/>
    <lineage>
        <taxon>Eukaryota</taxon>
        <taxon>Viridiplantae</taxon>
        <taxon>Streptophyta</taxon>
        <taxon>Embryophyta</taxon>
        <taxon>Tracheophyta</taxon>
        <taxon>Spermatophyta</taxon>
        <taxon>Magnoliopsida</taxon>
        <taxon>eudicotyledons</taxon>
        <taxon>Gunneridae</taxon>
        <taxon>Pentapetalae</taxon>
        <taxon>rosids</taxon>
        <taxon>fabids</taxon>
        <taxon>Fabales</taxon>
        <taxon>Fabaceae</taxon>
        <taxon>Papilionoideae</taxon>
        <taxon>50 kb inversion clade</taxon>
        <taxon>dalbergioids sensu lato</taxon>
        <taxon>Dalbergieae</taxon>
        <taxon>Pterocarpus clade</taxon>
        <taxon>Arachis</taxon>
    </lineage>
</organism>
<dbReference type="GO" id="GO:0008270">
    <property type="term" value="F:zinc ion binding"/>
    <property type="evidence" value="ECO:0007669"/>
    <property type="project" value="UniProtKB-KW"/>
</dbReference>
<dbReference type="EMBL" id="SDMP01000006">
    <property type="protein sequence ID" value="RYR51082.1"/>
    <property type="molecule type" value="Genomic_DNA"/>
</dbReference>
<keyword evidence="7" id="KW-1185">Reference proteome</keyword>
<reference evidence="6 7" key="1">
    <citation type="submission" date="2019-01" db="EMBL/GenBank/DDBJ databases">
        <title>Sequencing of cultivated peanut Arachis hypogaea provides insights into genome evolution and oil improvement.</title>
        <authorList>
            <person name="Chen X."/>
        </authorList>
    </citation>
    <scope>NUCLEOTIDE SEQUENCE [LARGE SCALE GENOMIC DNA]</scope>
    <source>
        <strain evidence="7">cv. Fuhuasheng</strain>
        <tissue evidence="6">Leaves</tissue>
    </source>
</reference>
<comment type="caution">
    <text evidence="6">The sequence shown here is derived from an EMBL/GenBank/DDBJ whole genome shotgun (WGS) entry which is preliminary data.</text>
</comment>
<protein>
    <recommendedName>
        <fullName evidence="5">GRF-type domain-containing protein</fullName>
    </recommendedName>
</protein>
<dbReference type="Pfam" id="PF06839">
    <property type="entry name" value="Zn_ribbon_GRF"/>
    <property type="match status" value="1"/>
</dbReference>
<evidence type="ECO:0000256" key="2">
    <source>
        <dbReference type="ARBA" id="ARBA00022771"/>
    </source>
</evidence>
<evidence type="ECO:0000256" key="1">
    <source>
        <dbReference type="ARBA" id="ARBA00022723"/>
    </source>
</evidence>
<keyword evidence="1" id="KW-0479">Metal-binding</keyword>
<evidence type="ECO:0000313" key="7">
    <source>
        <dbReference type="Proteomes" id="UP000289738"/>
    </source>
</evidence>
<accession>A0A445CJJ4</accession>
<evidence type="ECO:0000256" key="3">
    <source>
        <dbReference type="ARBA" id="ARBA00022833"/>
    </source>
</evidence>
<dbReference type="Proteomes" id="UP000289738">
    <property type="component" value="Chromosome A06"/>
</dbReference>
<feature type="domain" description="GRF-type" evidence="5">
    <location>
        <begin position="12"/>
        <end position="54"/>
    </location>
</feature>
<keyword evidence="2 4" id="KW-0863">Zinc-finger</keyword>
<dbReference type="InterPro" id="IPR010666">
    <property type="entry name" value="Znf_GRF"/>
</dbReference>
<gene>
    <name evidence="6" type="ORF">Ahy_A06g026140</name>
</gene>
<dbReference type="AlphaFoldDB" id="A0A445CJJ4"/>
<name>A0A445CJJ4_ARAHY</name>
<evidence type="ECO:0000256" key="4">
    <source>
        <dbReference type="PROSITE-ProRule" id="PRU01343"/>
    </source>
</evidence>
<evidence type="ECO:0000313" key="6">
    <source>
        <dbReference type="EMBL" id="RYR51082.1"/>
    </source>
</evidence>
<evidence type="ECO:0000259" key="5">
    <source>
        <dbReference type="PROSITE" id="PS51999"/>
    </source>
</evidence>